<gene>
    <name evidence="1" type="ORF">PS624_00372</name>
</gene>
<dbReference type="RefSeq" id="WP_150773929.1">
    <property type="nucleotide sequence ID" value="NZ_CABVGZ010000002.1"/>
</dbReference>
<organism evidence="1 2">
    <name type="scientific">Pseudomonas fluorescens</name>
    <dbReference type="NCBI Taxonomy" id="294"/>
    <lineage>
        <taxon>Bacteria</taxon>
        <taxon>Pseudomonadati</taxon>
        <taxon>Pseudomonadota</taxon>
        <taxon>Gammaproteobacteria</taxon>
        <taxon>Pseudomonadales</taxon>
        <taxon>Pseudomonadaceae</taxon>
        <taxon>Pseudomonas</taxon>
    </lineage>
</organism>
<dbReference type="AlphaFoldDB" id="A0A5E6PHJ0"/>
<reference evidence="1 2" key="1">
    <citation type="submission" date="2019-09" db="EMBL/GenBank/DDBJ databases">
        <authorList>
            <person name="Chandra G."/>
            <person name="Truman W A."/>
        </authorList>
    </citation>
    <scope>NUCLEOTIDE SEQUENCE [LARGE SCALE GENOMIC DNA]</scope>
    <source>
        <strain evidence="1">PS624</strain>
    </source>
</reference>
<sequence length="299" mass="33529">MRYQVAANGLDIDTYFPSITANKHLKTRAELKAVQVDVLALCKGYGKILKAFKPPAEQVWTIDAKEALKSCYSVGTKELSTHKDAILKSLISQSEINVQRCAYCMLNDPKTWDHYMPKDYFPEYSVYHENLLYICYGCNQRKSNYFDKNKLIYCHPYFTIDNEEALLHCKVTVTKGKLSVQYYGGGEGKLSQAGAIAHQHLERLGLIDRFKGEASSTVSGLIGELRQYYPTGVSQRALDGVLERRYAEAREKLGCNAWDSRLWHGLAACPDFAAYANSKITQAGGPSIKGFRQSSPPSP</sequence>
<name>A0A5E6PHJ0_PSEFL</name>
<dbReference type="Proteomes" id="UP000326241">
    <property type="component" value="Unassembled WGS sequence"/>
</dbReference>
<evidence type="ECO:0000313" key="1">
    <source>
        <dbReference type="EMBL" id="VVM42891.1"/>
    </source>
</evidence>
<dbReference type="EMBL" id="CABVGZ010000002">
    <property type="protein sequence ID" value="VVM42891.1"/>
    <property type="molecule type" value="Genomic_DNA"/>
</dbReference>
<accession>A0A5E6PHJ0</accession>
<dbReference type="Gene3D" id="1.10.30.50">
    <property type="match status" value="1"/>
</dbReference>
<evidence type="ECO:0008006" key="3">
    <source>
        <dbReference type="Google" id="ProtNLM"/>
    </source>
</evidence>
<proteinExistence type="predicted"/>
<protein>
    <recommendedName>
        <fullName evidence="3">HNH domain-containing protein</fullName>
    </recommendedName>
</protein>
<evidence type="ECO:0000313" key="2">
    <source>
        <dbReference type="Proteomes" id="UP000326241"/>
    </source>
</evidence>